<evidence type="ECO:0000256" key="3">
    <source>
        <dbReference type="ARBA" id="ARBA00023143"/>
    </source>
</evidence>
<proteinExistence type="inferred from homology"/>
<dbReference type="Gene3D" id="6.10.10.10">
    <property type="entry name" value="Flagellar export chaperone, C-terminal domain"/>
    <property type="match status" value="1"/>
</dbReference>
<name>A0A744HEC4_SALER</name>
<comment type="similarity">
    <text evidence="2">Belongs to the bacterial flagellin family.</text>
</comment>
<feature type="domain" description="Flagellin C-terminal" evidence="4">
    <location>
        <begin position="2"/>
        <end position="86"/>
    </location>
</feature>
<accession>A0A744HEC4</accession>
<reference evidence="5" key="1">
    <citation type="journal article" date="2018" name="Genome Biol.">
        <title>SKESA: strategic k-mer extension for scrupulous assemblies.</title>
        <authorList>
            <person name="Souvorov A."/>
            <person name="Agarwala R."/>
            <person name="Lipman D.J."/>
        </authorList>
    </citation>
    <scope>NUCLEOTIDE SEQUENCE</scope>
    <source>
        <strain evidence="5">MA.CCC_P4</strain>
    </source>
</reference>
<dbReference type="EMBL" id="DAAUQJ010000006">
    <property type="protein sequence ID" value="HAF2412811.1"/>
    <property type="molecule type" value="Genomic_DNA"/>
</dbReference>
<dbReference type="GO" id="GO:0005198">
    <property type="term" value="F:structural molecule activity"/>
    <property type="evidence" value="ECO:0007669"/>
    <property type="project" value="InterPro"/>
</dbReference>
<comment type="caution">
    <text evidence="5">The sequence shown here is derived from an EMBL/GenBank/DDBJ whole genome shotgun (WGS) entry which is preliminary data.</text>
</comment>
<gene>
    <name evidence="5" type="ORF">G8N70_003149</name>
</gene>
<evidence type="ECO:0000256" key="1">
    <source>
        <dbReference type="ARBA" id="ARBA00004365"/>
    </source>
</evidence>
<dbReference type="SUPFAM" id="SSF64518">
    <property type="entry name" value="Phase 1 flagellin"/>
    <property type="match status" value="1"/>
</dbReference>
<dbReference type="InterPro" id="IPR046358">
    <property type="entry name" value="Flagellin_C"/>
</dbReference>
<evidence type="ECO:0000256" key="2">
    <source>
        <dbReference type="ARBA" id="ARBA00005709"/>
    </source>
</evidence>
<dbReference type="PANTHER" id="PTHR42792:SF2">
    <property type="entry name" value="FLAGELLIN"/>
    <property type="match status" value="1"/>
</dbReference>
<dbReference type="InterPro" id="IPR042187">
    <property type="entry name" value="Flagellin_C_sub2"/>
</dbReference>
<evidence type="ECO:0000259" key="4">
    <source>
        <dbReference type="Pfam" id="PF00700"/>
    </source>
</evidence>
<comment type="subcellular location">
    <subcellularLocation>
        <location evidence="1">Bacterial flagellum</location>
    </subcellularLocation>
</comment>
<evidence type="ECO:0000313" key="5">
    <source>
        <dbReference type="EMBL" id="HAF2412811.1"/>
    </source>
</evidence>
<sequence length="89" mass="9660">MKRVSNALGQVDSLRGELGAMQNRLGSVITNLNHTAGILSQARSRIEDADYAVETSNLTRQQILQQASKVALTQANQLAQNVLALLKED</sequence>
<dbReference type="PANTHER" id="PTHR42792">
    <property type="entry name" value="FLAGELLIN"/>
    <property type="match status" value="1"/>
</dbReference>
<dbReference type="Gene3D" id="1.20.1330.10">
    <property type="entry name" value="f41 fragment of flagellin, N-terminal domain"/>
    <property type="match status" value="1"/>
</dbReference>
<dbReference type="InterPro" id="IPR001492">
    <property type="entry name" value="Flagellin"/>
</dbReference>
<dbReference type="AlphaFoldDB" id="A0A744HEC4"/>
<reference evidence="5" key="2">
    <citation type="submission" date="2020-02" db="EMBL/GenBank/DDBJ databases">
        <authorList>
            <consortium name="NCBI Pathogen Detection Project"/>
        </authorList>
    </citation>
    <scope>NUCLEOTIDE SEQUENCE</scope>
    <source>
        <strain evidence="5">MA.CCC_P4</strain>
    </source>
</reference>
<keyword evidence="3" id="KW-0975">Bacterial flagellum</keyword>
<dbReference type="Pfam" id="PF00700">
    <property type="entry name" value="Flagellin_C"/>
    <property type="match status" value="1"/>
</dbReference>
<protein>
    <recommendedName>
        <fullName evidence="4">Flagellin C-terminal domain-containing protein</fullName>
    </recommendedName>
</protein>
<organism evidence="5">
    <name type="scientific">Salmonella enterica</name>
    <name type="common">Salmonella choleraesuis</name>
    <dbReference type="NCBI Taxonomy" id="28901"/>
    <lineage>
        <taxon>Bacteria</taxon>
        <taxon>Pseudomonadati</taxon>
        <taxon>Pseudomonadota</taxon>
        <taxon>Gammaproteobacteria</taxon>
        <taxon>Enterobacterales</taxon>
        <taxon>Enterobacteriaceae</taxon>
        <taxon>Salmonella</taxon>
    </lineage>
</organism>
<dbReference type="GO" id="GO:0009288">
    <property type="term" value="C:bacterial-type flagellum"/>
    <property type="evidence" value="ECO:0007669"/>
    <property type="project" value="UniProtKB-SubCell"/>
</dbReference>